<keyword evidence="4" id="KW-0175">Coiled coil</keyword>
<sequence>MEVLFALGAVPLIIVGIIVLAVIALIYAKVVYRNAGADEALIITGKRSRKVKNDDGTETVESGIKVVLGAGVLVRPFFEKVAKLSLSSRAIDINVNAQDSRGVTIDVEAVALVKVGETDASIRAAAQRFLGQEKKIDDFAREVLSGSLRASIGATDVSTIIRKRDQLTVAVLDVAKDALHSQGLDVDSFEIKGISDRNEYISDLGRAERARVRLEAENAEAQADREAREARATADQAIAEAENTLAIRRAALQLDADRASAEAAAAGPLAQARASQGVVEQEQITAQKRAELRRAELESEVSAVAEAQARKTRVEAEAAAGAQVETARAQAEARRISAEAIAAEAKAESEARKLAADASRAEGEAAADAIRAKGQAEADATKAQADALAQHSEAVLRVKAIETLPSIARELAAPMSNIDTLTVVSSDGAGALSKSVVSQFSEVDALLGATAGFTLSDIVKSTTTGQAAARAVVREQSVPAQVEPAE</sequence>
<dbReference type="Gene3D" id="3.30.479.30">
    <property type="entry name" value="Band 7 domain"/>
    <property type="match status" value="1"/>
</dbReference>
<keyword evidence="9" id="KW-1185">Reference proteome</keyword>
<organism evidence="8 9">
    <name type="scientific">Curtobacterium aurantiacum</name>
    <dbReference type="NCBI Taxonomy" id="3236919"/>
    <lineage>
        <taxon>Bacteria</taxon>
        <taxon>Bacillati</taxon>
        <taxon>Actinomycetota</taxon>
        <taxon>Actinomycetes</taxon>
        <taxon>Micrococcales</taxon>
        <taxon>Microbacteriaceae</taxon>
        <taxon>Curtobacterium</taxon>
    </lineage>
</organism>
<evidence type="ECO:0000256" key="5">
    <source>
        <dbReference type="SAM" id="Phobius"/>
    </source>
</evidence>
<dbReference type="PANTHER" id="PTHR13806">
    <property type="entry name" value="FLOTILLIN-RELATED"/>
    <property type="match status" value="1"/>
</dbReference>
<feature type="coiled-coil region" evidence="4">
    <location>
        <begin position="287"/>
        <end position="364"/>
    </location>
</feature>
<dbReference type="CDD" id="cd03399">
    <property type="entry name" value="SPFH_flotillin"/>
    <property type="match status" value="1"/>
</dbReference>
<dbReference type="InterPro" id="IPR027705">
    <property type="entry name" value="Flotillin_fam"/>
</dbReference>
<dbReference type="Pfam" id="PF15975">
    <property type="entry name" value="Flot"/>
    <property type="match status" value="1"/>
</dbReference>
<dbReference type="InterPro" id="IPR036013">
    <property type="entry name" value="Band_7/SPFH_dom_sf"/>
</dbReference>
<feature type="coiled-coil region" evidence="4">
    <location>
        <begin position="197"/>
        <end position="240"/>
    </location>
</feature>
<name>A0ABS5VI44_9MICO</name>
<evidence type="ECO:0000259" key="6">
    <source>
        <dbReference type="Pfam" id="PF01145"/>
    </source>
</evidence>
<evidence type="ECO:0000313" key="8">
    <source>
        <dbReference type="EMBL" id="MBT1587687.1"/>
    </source>
</evidence>
<comment type="similarity">
    <text evidence="2">Belongs to the band 7/mec-2 family. Flotillin subfamily.</text>
</comment>
<dbReference type="Pfam" id="PF01145">
    <property type="entry name" value="Band_7"/>
    <property type="match status" value="1"/>
</dbReference>
<evidence type="ECO:0000256" key="3">
    <source>
        <dbReference type="ARBA" id="ARBA00023136"/>
    </source>
</evidence>
<feature type="transmembrane region" description="Helical" evidence="5">
    <location>
        <begin position="6"/>
        <end position="28"/>
    </location>
</feature>
<evidence type="ECO:0000256" key="4">
    <source>
        <dbReference type="SAM" id="Coils"/>
    </source>
</evidence>
<comment type="caution">
    <text evidence="8">The sequence shown here is derived from an EMBL/GenBank/DDBJ whole genome shotgun (WGS) entry which is preliminary data.</text>
</comment>
<proteinExistence type="inferred from homology"/>
<feature type="domain" description="Flotillin C-terminal" evidence="7">
    <location>
        <begin position="355"/>
        <end position="435"/>
    </location>
</feature>
<dbReference type="InterPro" id="IPR001107">
    <property type="entry name" value="Band_7"/>
</dbReference>
<comment type="subcellular location">
    <subcellularLocation>
        <location evidence="1">Membrane</location>
    </subcellularLocation>
</comment>
<evidence type="ECO:0000259" key="7">
    <source>
        <dbReference type="Pfam" id="PF15975"/>
    </source>
</evidence>
<gene>
    <name evidence="8" type="ORF">KK097_07640</name>
</gene>
<dbReference type="EMBL" id="JAHEWS010000009">
    <property type="protein sequence ID" value="MBT1587687.1"/>
    <property type="molecule type" value="Genomic_DNA"/>
</dbReference>
<dbReference type="PANTHER" id="PTHR13806:SF46">
    <property type="entry name" value="FLOTILLIN-1-RELATED"/>
    <property type="match status" value="1"/>
</dbReference>
<dbReference type="Proteomes" id="UP001519641">
    <property type="component" value="Unassembled WGS sequence"/>
</dbReference>
<dbReference type="SUPFAM" id="SSF117892">
    <property type="entry name" value="Band 7/SPFH domain"/>
    <property type="match status" value="1"/>
</dbReference>
<keyword evidence="5" id="KW-0812">Transmembrane</keyword>
<reference evidence="8 9" key="1">
    <citation type="submission" date="2021-05" db="EMBL/GenBank/DDBJ databases">
        <title>Whole genome sequence of Curtobacterium flaccumfaciens pv. flaccumfaciens strain CFBP 8819.</title>
        <authorList>
            <person name="Osdaghi E."/>
            <person name="Taghouti G."/>
            <person name="Portier P."/>
            <person name="Fazliarab A."/>
            <person name="Taghavi S.M."/>
            <person name="Briand M."/>
            <person name="Le-Saux M."/>
            <person name="Jacques M.-A."/>
        </authorList>
    </citation>
    <scope>NUCLEOTIDE SEQUENCE [LARGE SCALE GENOMIC DNA]</scope>
    <source>
        <strain evidence="8 9">CFBP 8819</strain>
    </source>
</reference>
<keyword evidence="5" id="KW-1133">Transmembrane helix</keyword>
<evidence type="ECO:0000256" key="1">
    <source>
        <dbReference type="ARBA" id="ARBA00004370"/>
    </source>
</evidence>
<feature type="domain" description="Band 7" evidence="6">
    <location>
        <begin position="38"/>
        <end position="224"/>
    </location>
</feature>
<evidence type="ECO:0000313" key="9">
    <source>
        <dbReference type="Proteomes" id="UP001519641"/>
    </source>
</evidence>
<keyword evidence="3 5" id="KW-0472">Membrane</keyword>
<accession>A0ABS5VI44</accession>
<protein>
    <submittedName>
        <fullName evidence="8">Flotillin family protein</fullName>
    </submittedName>
</protein>
<dbReference type="InterPro" id="IPR031905">
    <property type="entry name" value="Flotillin_C"/>
</dbReference>
<dbReference type="RefSeq" id="WP_214544244.1">
    <property type="nucleotide sequence ID" value="NZ_JAHEWS010000009.1"/>
</dbReference>
<evidence type="ECO:0000256" key="2">
    <source>
        <dbReference type="ARBA" id="ARBA00007161"/>
    </source>
</evidence>